<keyword evidence="6" id="KW-0732">Signal</keyword>
<dbReference type="PANTHER" id="PTHR33115">
    <property type="entry name" value="ARM REPEAT SUPERFAMILY PROTEIN"/>
    <property type="match status" value="1"/>
</dbReference>
<accession>A0A7G2F0L8</accession>
<dbReference type="GO" id="GO:0031640">
    <property type="term" value="P:killing of cells of another organism"/>
    <property type="evidence" value="ECO:0007669"/>
    <property type="project" value="UniProtKB-KW"/>
</dbReference>
<sequence>MVRTNVVSFVLFAAIVLCIGSIQIDGQKHTAPWIPEDNSICCKEHLSVGRCLPNIDDSAEKGGKCWKFCIEGCETGEVGSSGRTIFRPDETPTPEPRRPTQLPPVPAPEKKLTLFALRLAVLEKIASGLGSLGFVWATVVLLGGFAGSLEITDFWFVTVILVIEGARLFSRSHELELQHQSKYTISGINIFRFLVKQVNQIFHQVAHIAGDDNRPSVRETRTVQRNSGHITRTRTWKSSDVPMLPYTGWVFVSRNVSRIFYWLQIASAFASIFISTIQLIKQDYGGNDLKPKSTNLHAALTLFYSLALAEALLFLVEKAYWEYMISVINILEKVNEECGLERFGTGSVRRFFYDAYSRCLNGSIFDGLKMDMVIFAMELLVANSLDEQLIGAEILSIFSTHDDYSVDTLQKIGTNLAIIERLVEMLNWRDKNQEDVRMSAAEILSRLASKKQNSLRVAGIPGAIESISSLLESTRDSGEATDEIGEQSINQSNLWTLNNLGLLILKRLARDHENCGKIGKTKGLLSKIIDFTYAEKNLLENPNVAVAEPYKILAVKRSLKLLKKLVSTTGTTGKNLRMTISGIVFTVSNIRETLHHGKSQPHLQKLGAEILTFLAFEEGATEKIGGTGGVLKGLLCIFLNNEIPKDKSGVRVSAGESVAMLAQGSKSNCQKILRANVLKGLVEALDNPLIRLNAARILRNLCAYTAPGQFNEQMKEVIKSAGATVLKAIKSEERKPQEVMVGLAPHILKLMNTPEELRGMFEEAGVTEEELAKALINILKRYEQPVPKVPRIRRFAIELTIAMMKANVETVKTFQNLEMKNELETVFETAAELENFDIFSGTVGLARHGSTINELIEEAMLLLR</sequence>
<keyword evidence="10" id="KW-0812">Transmembrane</keyword>
<evidence type="ECO:0000313" key="11">
    <source>
        <dbReference type="EMBL" id="CAD5327876.1"/>
    </source>
</evidence>
<dbReference type="Pfam" id="PF10868">
    <property type="entry name" value="Defensin_like"/>
    <property type="match status" value="1"/>
</dbReference>
<evidence type="ECO:0000256" key="2">
    <source>
        <dbReference type="ARBA" id="ARBA00006722"/>
    </source>
</evidence>
<proteinExistence type="inferred from homology"/>
<organism evidence="11 12">
    <name type="scientific">Arabidopsis thaliana</name>
    <name type="common">Mouse-ear cress</name>
    <dbReference type="NCBI Taxonomy" id="3702"/>
    <lineage>
        <taxon>Eukaryota</taxon>
        <taxon>Viridiplantae</taxon>
        <taxon>Streptophyta</taxon>
        <taxon>Embryophyta</taxon>
        <taxon>Tracheophyta</taxon>
        <taxon>Spermatophyta</taxon>
        <taxon>Magnoliopsida</taxon>
        <taxon>eudicotyledons</taxon>
        <taxon>Gunneridae</taxon>
        <taxon>Pentapetalae</taxon>
        <taxon>rosids</taxon>
        <taxon>malvids</taxon>
        <taxon>Brassicales</taxon>
        <taxon>Brassicaceae</taxon>
        <taxon>Camelineae</taxon>
        <taxon>Arabidopsis</taxon>
    </lineage>
</organism>
<dbReference type="InterPro" id="IPR016024">
    <property type="entry name" value="ARM-type_fold"/>
</dbReference>
<evidence type="ECO:0000256" key="6">
    <source>
        <dbReference type="ARBA" id="ARBA00022729"/>
    </source>
</evidence>
<feature type="transmembrane region" description="Helical" evidence="10">
    <location>
        <begin position="259"/>
        <end position="280"/>
    </location>
</feature>
<evidence type="ECO:0000256" key="5">
    <source>
        <dbReference type="ARBA" id="ARBA00022577"/>
    </source>
</evidence>
<gene>
    <name evidence="11" type="ORF">AT9943_LOCUS15560</name>
</gene>
<feature type="transmembrane region" description="Helical" evidence="10">
    <location>
        <begin position="6"/>
        <end position="24"/>
    </location>
</feature>
<keyword evidence="7" id="KW-0677">Repeat</keyword>
<dbReference type="InterPro" id="IPR022618">
    <property type="entry name" value="Defensin-like_20-28"/>
</dbReference>
<dbReference type="EMBL" id="LR881469">
    <property type="protein sequence ID" value="CAD5327876.1"/>
    <property type="molecule type" value="Genomic_DNA"/>
</dbReference>
<dbReference type="SMART" id="SM00185">
    <property type="entry name" value="ARM"/>
    <property type="match status" value="2"/>
</dbReference>
<keyword evidence="10" id="KW-0472">Membrane</keyword>
<keyword evidence="10" id="KW-1133">Transmembrane helix</keyword>
<comment type="subcellular location">
    <subcellularLocation>
        <location evidence="1">Secreted</location>
    </subcellularLocation>
</comment>
<keyword evidence="5" id="KW-0295">Fungicide</keyword>
<dbReference type="GO" id="GO:0005576">
    <property type="term" value="C:extracellular region"/>
    <property type="evidence" value="ECO:0007669"/>
    <property type="project" value="UniProtKB-SubCell"/>
</dbReference>
<dbReference type="GO" id="GO:0050832">
    <property type="term" value="P:defense response to fungus"/>
    <property type="evidence" value="ECO:0007669"/>
    <property type="project" value="UniProtKB-KW"/>
</dbReference>
<dbReference type="PANTHER" id="PTHR33115:SF36">
    <property type="entry name" value="ARM REPEAT SUPERFAMILY PROTEIN"/>
    <property type="match status" value="1"/>
</dbReference>
<comment type="similarity">
    <text evidence="2">Belongs to the DEFL family.</text>
</comment>
<reference evidence="11 12" key="1">
    <citation type="submission" date="2020-09" db="EMBL/GenBank/DDBJ databases">
        <authorList>
            <person name="Ashkenazy H."/>
        </authorList>
    </citation>
    <scope>NUCLEOTIDE SEQUENCE [LARGE SCALE GENOMIC DNA]</scope>
    <source>
        <strain evidence="12">cv. Cdm-0</strain>
    </source>
</reference>
<evidence type="ECO:0000256" key="4">
    <source>
        <dbReference type="ARBA" id="ARBA00022529"/>
    </source>
</evidence>
<evidence type="ECO:0000313" key="12">
    <source>
        <dbReference type="Proteomes" id="UP000516314"/>
    </source>
</evidence>
<dbReference type="InterPro" id="IPR011989">
    <property type="entry name" value="ARM-like"/>
</dbReference>
<feature type="transmembrane region" description="Helical" evidence="10">
    <location>
        <begin position="125"/>
        <end position="148"/>
    </location>
</feature>
<evidence type="ECO:0000256" key="8">
    <source>
        <dbReference type="ARBA" id="ARBA00022821"/>
    </source>
</evidence>
<feature type="compositionally biased region" description="Basic and acidic residues" evidence="9">
    <location>
        <begin position="86"/>
        <end position="98"/>
    </location>
</feature>
<feature type="region of interest" description="Disordered" evidence="9">
    <location>
        <begin position="80"/>
        <end position="103"/>
    </location>
</feature>
<evidence type="ECO:0000256" key="10">
    <source>
        <dbReference type="SAM" id="Phobius"/>
    </source>
</evidence>
<dbReference type="AlphaFoldDB" id="A0A7G2F0L8"/>
<keyword evidence="3" id="KW-0964">Secreted</keyword>
<dbReference type="InterPro" id="IPR000225">
    <property type="entry name" value="Armadillo"/>
</dbReference>
<feature type="transmembrane region" description="Helical" evidence="10">
    <location>
        <begin position="296"/>
        <end position="316"/>
    </location>
</feature>
<protein>
    <submittedName>
        <fullName evidence="11">(thale cress) hypothetical protein</fullName>
    </submittedName>
</protein>
<evidence type="ECO:0000256" key="7">
    <source>
        <dbReference type="ARBA" id="ARBA00022737"/>
    </source>
</evidence>
<evidence type="ECO:0000256" key="1">
    <source>
        <dbReference type="ARBA" id="ARBA00004613"/>
    </source>
</evidence>
<evidence type="ECO:0000256" key="9">
    <source>
        <dbReference type="SAM" id="MobiDB-lite"/>
    </source>
</evidence>
<dbReference type="SUPFAM" id="SSF48371">
    <property type="entry name" value="ARM repeat"/>
    <property type="match status" value="1"/>
</dbReference>
<keyword evidence="8" id="KW-0611">Plant defense</keyword>
<keyword evidence="4" id="KW-0929">Antimicrobial</keyword>
<name>A0A7G2F0L8_ARATH</name>
<dbReference type="Gene3D" id="1.25.10.10">
    <property type="entry name" value="Leucine-rich Repeat Variant"/>
    <property type="match status" value="1"/>
</dbReference>
<dbReference type="Proteomes" id="UP000516314">
    <property type="component" value="Chromosome 4"/>
</dbReference>
<evidence type="ECO:0000256" key="3">
    <source>
        <dbReference type="ARBA" id="ARBA00022525"/>
    </source>
</evidence>